<dbReference type="EMBL" id="LR796328">
    <property type="protein sequence ID" value="CAB4136911.1"/>
    <property type="molecule type" value="Genomic_DNA"/>
</dbReference>
<evidence type="ECO:0000313" key="1">
    <source>
        <dbReference type="EMBL" id="CAB4136911.1"/>
    </source>
</evidence>
<protein>
    <submittedName>
        <fullName evidence="1">Uncharacterized protein</fullName>
    </submittedName>
</protein>
<proteinExistence type="predicted"/>
<organism evidence="1">
    <name type="scientific">uncultured Caudovirales phage</name>
    <dbReference type="NCBI Taxonomy" id="2100421"/>
    <lineage>
        <taxon>Viruses</taxon>
        <taxon>Duplodnaviria</taxon>
        <taxon>Heunggongvirae</taxon>
        <taxon>Uroviricota</taxon>
        <taxon>Caudoviricetes</taxon>
        <taxon>Peduoviridae</taxon>
        <taxon>Maltschvirus</taxon>
        <taxon>Maltschvirus maltsch</taxon>
    </lineage>
</organism>
<gene>
    <name evidence="1" type="ORF">UFOVP313_9</name>
</gene>
<name>A0A6J5LRW4_9CAUD</name>
<sequence>MAILETLIAIRAALEAAKEIPPLVDSILEGLSRAIDLCPDEHKAEAEEKLAALKKEYLWVA</sequence>
<accession>A0A6J5LRW4</accession>
<reference evidence="1" key="1">
    <citation type="submission" date="2020-04" db="EMBL/GenBank/DDBJ databases">
        <authorList>
            <person name="Chiriac C."/>
            <person name="Salcher M."/>
            <person name="Ghai R."/>
            <person name="Kavagutti S V."/>
        </authorList>
    </citation>
    <scope>NUCLEOTIDE SEQUENCE</scope>
</reference>